<protein>
    <submittedName>
        <fullName evidence="3">Gustatory receptor</fullName>
    </submittedName>
</protein>
<feature type="transmembrane region" description="Helical" evidence="1">
    <location>
        <begin position="284"/>
        <end position="306"/>
    </location>
</feature>
<feature type="transmembrane region" description="Helical" evidence="1">
    <location>
        <begin position="159"/>
        <end position="177"/>
    </location>
</feature>
<evidence type="ECO:0000313" key="2">
    <source>
        <dbReference type="Proteomes" id="UP000492821"/>
    </source>
</evidence>
<feature type="transmembrane region" description="Helical" evidence="1">
    <location>
        <begin position="249"/>
        <end position="272"/>
    </location>
</feature>
<evidence type="ECO:0000313" key="3">
    <source>
        <dbReference type="WBParaSite" id="Pan_g17172.t1"/>
    </source>
</evidence>
<organism evidence="2 3">
    <name type="scientific">Panagrellus redivivus</name>
    <name type="common">Microworm</name>
    <dbReference type="NCBI Taxonomy" id="6233"/>
    <lineage>
        <taxon>Eukaryota</taxon>
        <taxon>Metazoa</taxon>
        <taxon>Ecdysozoa</taxon>
        <taxon>Nematoda</taxon>
        <taxon>Chromadorea</taxon>
        <taxon>Rhabditida</taxon>
        <taxon>Tylenchina</taxon>
        <taxon>Panagrolaimomorpha</taxon>
        <taxon>Panagrolaimoidea</taxon>
        <taxon>Panagrolaimidae</taxon>
        <taxon>Panagrellus</taxon>
    </lineage>
</organism>
<evidence type="ECO:0000256" key="1">
    <source>
        <dbReference type="SAM" id="Phobius"/>
    </source>
</evidence>
<feature type="transmembrane region" description="Helical" evidence="1">
    <location>
        <begin position="197"/>
        <end position="219"/>
    </location>
</feature>
<reference evidence="2" key="1">
    <citation type="journal article" date="2013" name="Genetics">
        <title>The draft genome and transcriptome of Panagrellus redivivus are shaped by the harsh demands of a free-living lifestyle.</title>
        <authorList>
            <person name="Srinivasan J."/>
            <person name="Dillman A.R."/>
            <person name="Macchietto M.G."/>
            <person name="Heikkinen L."/>
            <person name="Lakso M."/>
            <person name="Fracchia K.M."/>
            <person name="Antoshechkin I."/>
            <person name="Mortazavi A."/>
            <person name="Wong G."/>
            <person name="Sternberg P.W."/>
        </authorList>
    </citation>
    <scope>NUCLEOTIDE SEQUENCE [LARGE SCALE GENOMIC DNA]</scope>
    <source>
        <strain evidence="2">MT8872</strain>
    </source>
</reference>
<feature type="transmembrane region" description="Helical" evidence="1">
    <location>
        <begin position="409"/>
        <end position="431"/>
    </location>
</feature>
<dbReference type="AlphaFoldDB" id="A0A7E4V7N4"/>
<reference evidence="3" key="2">
    <citation type="submission" date="2020-10" db="UniProtKB">
        <authorList>
            <consortium name="WormBaseParasite"/>
        </authorList>
    </citation>
    <scope>IDENTIFICATION</scope>
</reference>
<dbReference type="WBParaSite" id="Pan_g17172.t1">
    <property type="protein sequence ID" value="Pan_g17172.t1"/>
    <property type="gene ID" value="Pan_g17172"/>
</dbReference>
<dbReference type="Proteomes" id="UP000492821">
    <property type="component" value="Unassembled WGS sequence"/>
</dbReference>
<feature type="transmembrane region" description="Helical" evidence="1">
    <location>
        <begin position="471"/>
        <end position="489"/>
    </location>
</feature>
<sequence length="509" mass="58795">MYPFNRSRDFRAAVRSRSHESNDPEEASVFQNENMYAFDAANVMPDENASFDAHVRKNHTEANVFFHPETNVASPTPISTQEQSFMANIMRFSMPNNHWKARFNSTVHENESFIVLAHKGHTVVRGIHPVLCILRTTGFLPSFVNAYQRQPWRRRIFKSMLFLMSICIIGFNAHIYSNNLLVSNLYRRHFGLMHAATVSHMISGIKPLVNAMLVIIFLWRTPKQIKMLRMMDTVDLCFRSTFHKSPPTTLYSAVFCFAFGMALAIPLGWRLYEVSKLYDVKTEILSMIIVPLLTVWNVLPLIYYVLCNRIVRFWCRVLRKSLRKEHTKRHFSLKFYYEQFLRITALQEKIGNTFNPFILFSLAWSLILLCLTIYFITQPQSSLTEPISHEQQANNTIRNALNQRIQLNMGWSVIQILVAVLNICVISATGMTTNEETRKILSAVLAIVPDANADLDRFQVSSFVHKMSTQYMWGMTLVSVIISYSLLLLKLKDNPYISPKAPNVTKREG</sequence>
<keyword evidence="2" id="KW-1185">Reference proteome</keyword>
<keyword evidence="1" id="KW-0472">Membrane</keyword>
<accession>A0A7E4V7N4</accession>
<feature type="transmembrane region" description="Helical" evidence="1">
    <location>
        <begin position="357"/>
        <end position="376"/>
    </location>
</feature>
<proteinExistence type="predicted"/>
<keyword evidence="1" id="KW-0812">Transmembrane</keyword>
<name>A0A7E4V7N4_PANRE</name>
<keyword evidence="1" id="KW-1133">Transmembrane helix</keyword>